<proteinExistence type="predicted"/>
<dbReference type="Proteomes" id="UP000188268">
    <property type="component" value="Unassembled WGS sequence"/>
</dbReference>
<dbReference type="Gramene" id="OMO67349">
    <property type="protein sequence ID" value="OMO67349"/>
    <property type="gene ID" value="CCACVL1_20571"/>
</dbReference>
<dbReference type="EMBL" id="AWWV01012423">
    <property type="protein sequence ID" value="OMO67349.1"/>
    <property type="molecule type" value="Genomic_DNA"/>
</dbReference>
<gene>
    <name evidence="1" type="ORF">CCACVL1_20571</name>
</gene>
<comment type="caution">
    <text evidence="1">The sequence shown here is derived from an EMBL/GenBank/DDBJ whole genome shotgun (WGS) entry which is preliminary data.</text>
</comment>
<protein>
    <submittedName>
        <fullName evidence="1">Uncharacterized protein</fullName>
    </submittedName>
</protein>
<accession>A0A1R3HAF5</accession>
<reference evidence="1 2" key="1">
    <citation type="submission" date="2013-09" db="EMBL/GenBank/DDBJ databases">
        <title>Corchorus capsularis genome sequencing.</title>
        <authorList>
            <person name="Alam M."/>
            <person name="Haque M.S."/>
            <person name="Islam M.S."/>
            <person name="Emdad E.M."/>
            <person name="Islam M.M."/>
            <person name="Ahmed B."/>
            <person name="Halim A."/>
            <person name="Hossen Q.M.M."/>
            <person name="Hossain M.Z."/>
            <person name="Ahmed R."/>
            <person name="Khan M.M."/>
            <person name="Islam R."/>
            <person name="Rashid M.M."/>
            <person name="Khan S.A."/>
            <person name="Rahman M.S."/>
            <person name="Alam M."/>
        </authorList>
    </citation>
    <scope>NUCLEOTIDE SEQUENCE [LARGE SCALE GENOMIC DNA]</scope>
    <source>
        <strain evidence="2">cv. CVL-1</strain>
        <tissue evidence="1">Whole seedling</tissue>
    </source>
</reference>
<keyword evidence="2" id="KW-1185">Reference proteome</keyword>
<feature type="non-terminal residue" evidence="1">
    <location>
        <position position="1"/>
    </location>
</feature>
<feature type="non-terminal residue" evidence="1">
    <location>
        <position position="63"/>
    </location>
</feature>
<sequence>LHRLWNPRGPSWINFRFQTLVHLTALSPQLFPSFLLVVPRGCENSHFVLPNSIPSNTWKPQGV</sequence>
<organism evidence="1 2">
    <name type="scientific">Corchorus capsularis</name>
    <name type="common">Jute</name>
    <dbReference type="NCBI Taxonomy" id="210143"/>
    <lineage>
        <taxon>Eukaryota</taxon>
        <taxon>Viridiplantae</taxon>
        <taxon>Streptophyta</taxon>
        <taxon>Embryophyta</taxon>
        <taxon>Tracheophyta</taxon>
        <taxon>Spermatophyta</taxon>
        <taxon>Magnoliopsida</taxon>
        <taxon>eudicotyledons</taxon>
        <taxon>Gunneridae</taxon>
        <taxon>Pentapetalae</taxon>
        <taxon>rosids</taxon>
        <taxon>malvids</taxon>
        <taxon>Malvales</taxon>
        <taxon>Malvaceae</taxon>
        <taxon>Grewioideae</taxon>
        <taxon>Apeibeae</taxon>
        <taxon>Corchorus</taxon>
    </lineage>
</organism>
<name>A0A1R3HAF5_COCAP</name>
<dbReference type="AlphaFoldDB" id="A0A1R3HAF5"/>
<evidence type="ECO:0000313" key="2">
    <source>
        <dbReference type="Proteomes" id="UP000188268"/>
    </source>
</evidence>
<evidence type="ECO:0000313" key="1">
    <source>
        <dbReference type="EMBL" id="OMO67349.1"/>
    </source>
</evidence>